<evidence type="ECO:0000256" key="3">
    <source>
        <dbReference type="ARBA" id="ARBA00022833"/>
    </source>
</evidence>
<feature type="coiled-coil region" evidence="4">
    <location>
        <begin position="63"/>
        <end position="97"/>
    </location>
</feature>
<dbReference type="EMBL" id="QNUK01000185">
    <property type="protein sequence ID" value="KAF5898860.1"/>
    <property type="molecule type" value="Genomic_DNA"/>
</dbReference>
<evidence type="ECO:0000256" key="2">
    <source>
        <dbReference type="ARBA" id="ARBA00022771"/>
    </source>
</evidence>
<comment type="caution">
    <text evidence="6">The sequence shown here is derived from an EMBL/GenBank/DDBJ whole genome shotgun (WGS) entry which is preliminary data.</text>
</comment>
<dbReference type="AlphaFoldDB" id="A0A8J4XDK5"/>
<keyword evidence="2" id="KW-0863">Zinc-finger</keyword>
<sequence>LLQMQTKYKEIIQDRENELQKLKTASESYKEYIQTIIQEGDRIFTEFIKSIERKHDELTWLIRSQAEAAVSRADEIIKKMKQEIAELRRKDTQMQELLHSKNNLHFLQSFQSVSAAHGFADFRTINYGSSLAFGNVLKTLSELRDQLETYINNEFKKISNQDVLFSFAPDSPSSFTFADLVKSSGGISFIKK</sequence>
<keyword evidence="7" id="KW-1185">Reference proteome</keyword>
<evidence type="ECO:0000256" key="4">
    <source>
        <dbReference type="SAM" id="Coils"/>
    </source>
</evidence>
<dbReference type="GO" id="GO:0016874">
    <property type="term" value="F:ligase activity"/>
    <property type="evidence" value="ECO:0007669"/>
    <property type="project" value="UniProtKB-KW"/>
</dbReference>
<dbReference type="Pfam" id="PF25600">
    <property type="entry name" value="TRIM_CC"/>
    <property type="match status" value="1"/>
</dbReference>
<evidence type="ECO:0000256" key="1">
    <source>
        <dbReference type="ARBA" id="ARBA00022723"/>
    </source>
</evidence>
<accession>A0A8J4XDK5</accession>
<dbReference type="InterPro" id="IPR051051">
    <property type="entry name" value="E3_ubiq-ligase_TRIM/RNF"/>
</dbReference>
<dbReference type="OrthoDB" id="6105938at2759"/>
<reference evidence="6" key="1">
    <citation type="submission" date="2020-07" db="EMBL/GenBank/DDBJ databases">
        <title>Clarias magur genome sequencing, assembly and annotation.</title>
        <authorList>
            <person name="Kushwaha B."/>
            <person name="Kumar R."/>
            <person name="Das P."/>
            <person name="Joshi C.G."/>
            <person name="Kumar D."/>
            <person name="Nagpure N.S."/>
            <person name="Pandey M."/>
            <person name="Agarwal S."/>
            <person name="Srivastava S."/>
            <person name="Singh M."/>
            <person name="Sahoo L."/>
            <person name="Jayasankar P."/>
            <person name="Meher P.K."/>
            <person name="Koringa P.G."/>
            <person name="Iquebal M.A."/>
            <person name="Das S.P."/>
            <person name="Bit A."/>
            <person name="Patnaik S."/>
            <person name="Patel N."/>
            <person name="Shah T.M."/>
            <person name="Hinsu A."/>
            <person name="Jena J.K."/>
        </authorList>
    </citation>
    <scope>NUCLEOTIDE SEQUENCE</scope>
    <source>
        <strain evidence="6">CIFAMagur01</strain>
        <tissue evidence="6">Testis</tissue>
    </source>
</reference>
<dbReference type="GO" id="GO:0008270">
    <property type="term" value="F:zinc ion binding"/>
    <property type="evidence" value="ECO:0007669"/>
    <property type="project" value="UniProtKB-KW"/>
</dbReference>
<keyword evidence="1" id="KW-0479">Metal-binding</keyword>
<feature type="non-terminal residue" evidence="6">
    <location>
        <position position="1"/>
    </location>
</feature>
<dbReference type="PANTHER" id="PTHR25465">
    <property type="entry name" value="B-BOX DOMAIN CONTAINING"/>
    <property type="match status" value="1"/>
</dbReference>
<protein>
    <submittedName>
        <fullName evidence="6">E3 ubiquitin/ISG15 ligase TRIM25-like</fullName>
    </submittedName>
</protein>
<dbReference type="Proteomes" id="UP000727407">
    <property type="component" value="Unassembled WGS sequence"/>
</dbReference>
<name>A0A8J4XDK5_CLAMG</name>
<evidence type="ECO:0000313" key="7">
    <source>
        <dbReference type="Proteomes" id="UP000727407"/>
    </source>
</evidence>
<organism evidence="6 7">
    <name type="scientific">Clarias magur</name>
    <name type="common">Asian catfish</name>
    <name type="synonym">Macropteronotus magur</name>
    <dbReference type="NCBI Taxonomy" id="1594786"/>
    <lineage>
        <taxon>Eukaryota</taxon>
        <taxon>Metazoa</taxon>
        <taxon>Chordata</taxon>
        <taxon>Craniata</taxon>
        <taxon>Vertebrata</taxon>
        <taxon>Euteleostomi</taxon>
        <taxon>Actinopterygii</taxon>
        <taxon>Neopterygii</taxon>
        <taxon>Teleostei</taxon>
        <taxon>Ostariophysi</taxon>
        <taxon>Siluriformes</taxon>
        <taxon>Clariidae</taxon>
        <taxon>Clarias</taxon>
    </lineage>
</organism>
<dbReference type="PANTHER" id="PTHR25465:SF5">
    <property type="entry name" value="E3 UBIQUITIN_ISG15 LIGASE TRIM25-RELATED"/>
    <property type="match status" value="1"/>
</dbReference>
<evidence type="ECO:0000313" key="6">
    <source>
        <dbReference type="EMBL" id="KAF5898860.1"/>
    </source>
</evidence>
<dbReference type="InterPro" id="IPR058030">
    <property type="entry name" value="TRIM8/14/16/25/29/45/65_CC"/>
</dbReference>
<keyword evidence="3" id="KW-0862">Zinc</keyword>
<proteinExistence type="predicted"/>
<feature type="domain" description="TRIM8/14/16/25/29/45/65 coiled-coil region" evidence="5">
    <location>
        <begin position="12"/>
        <end position="150"/>
    </location>
</feature>
<keyword evidence="6" id="KW-0436">Ligase</keyword>
<feature type="non-terminal residue" evidence="6">
    <location>
        <position position="192"/>
    </location>
</feature>
<gene>
    <name evidence="6" type="ORF">DAT39_011411</name>
</gene>
<keyword evidence="4" id="KW-0175">Coiled coil</keyword>
<evidence type="ECO:0000259" key="5">
    <source>
        <dbReference type="Pfam" id="PF25600"/>
    </source>
</evidence>